<proteinExistence type="predicted"/>
<evidence type="ECO:0000259" key="3">
    <source>
        <dbReference type="SMART" id="SM00974"/>
    </source>
</evidence>
<keyword evidence="5" id="KW-1185">Reference proteome</keyword>
<accession>A0A1G7NXN9</accession>
<dbReference type="Proteomes" id="UP000199708">
    <property type="component" value="Unassembled WGS sequence"/>
</dbReference>
<dbReference type="AlphaFoldDB" id="A0A1G7NXN9"/>
<organism evidence="4 5">
    <name type="scientific">Facklamia miroungae</name>
    <dbReference type="NCBI Taxonomy" id="120956"/>
    <lineage>
        <taxon>Bacteria</taxon>
        <taxon>Bacillati</taxon>
        <taxon>Bacillota</taxon>
        <taxon>Bacilli</taxon>
        <taxon>Lactobacillales</taxon>
        <taxon>Aerococcaceae</taxon>
        <taxon>Facklamia</taxon>
    </lineage>
</organism>
<keyword evidence="2" id="KW-0812">Transmembrane</keyword>
<feature type="coiled-coil region" evidence="1">
    <location>
        <begin position="257"/>
        <end position="345"/>
    </location>
</feature>
<keyword evidence="1" id="KW-0175">Coiled coil</keyword>
<dbReference type="EMBL" id="FNCK01000001">
    <property type="protein sequence ID" value="SDF78753.1"/>
    <property type="molecule type" value="Genomic_DNA"/>
</dbReference>
<sequence length="469" mass="56152">MKEKVPFYFKDWFIIVCSALWPAYGVSLIIAIILVILKKKKYSTLNRNKFEEYISKYQSVEQLDEKHKSLIENFNNNLNSLKEEQSVKISDFKKELKKLNDEHRLELEESKNIIKSEIKFLNKKKKEIQYFINENTDKYLEKQTFVEFDDNVTSDEIKNQLAMHKLKEKDAVKALVFSKKYNNTETNKQLKQLIRSFNTETDYYISNVSSKNIDRYRDKIMKSYENLNKLFEVDGVKLDKDYLKLKLSHLSIVYQYQIKKETERELLRAQKEEIREQQRVEKELEDERRKLEKEEQQFNNEINKMMSYLNKSNSDVEREIYAEKIKDLENKLKKLETDKENVRQRQTNTRAGFVYIISNIGSFGENIFKIGMTRRLEPMDRINELGSASVPFKFDVHALIFSEDAPALETLLHNHFRNREVNKVNSRKEFFNVNLSEIKSLIHEKFDKTVTFYEEPEALEYRESLRKQA</sequence>
<dbReference type="InterPro" id="IPR018306">
    <property type="entry name" value="Phage_T5_Orf172_DNA-bd"/>
</dbReference>
<evidence type="ECO:0000313" key="4">
    <source>
        <dbReference type="EMBL" id="SDF78753.1"/>
    </source>
</evidence>
<evidence type="ECO:0000313" key="5">
    <source>
        <dbReference type="Proteomes" id="UP000199708"/>
    </source>
</evidence>
<dbReference type="STRING" id="120956.SAMN05421791_10146"/>
<keyword evidence="2" id="KW-0472">Membrane</keyword>
<evidence type="ECO:0000256" key="2">
    <source>
        <dbReference type="SAM" id="Phobius"/>
    </source>
</evidence>
<evidence type="ECO:0000256" key="1">
    <source>
        <dbReference type="SAM" id="Coils"/>
    </source>
</evidence>
<protein>
    <submittedName>
        <fullName evidence="4">T5orf172 domain-containing protein</fullName>
    </submittedName>
</protein>
<gene>
    <name evidence="4" type="ORF">SAMN05421791_10146</name>
</gene>
<dbReference type="RefSeq" id="WP_090288756.1">
    <property type="nucleotide sequence ID" value="NZ_FNCK01000001.1"/>
</dbReference>
<dbReference type="SMART" id="SM00974">
    <property type="entry name" value="T5orf172"/>
    <property type="match status" value="1"/>
</dbReference>
<feature type="coiled-coil region" evidence="1">
    <location>
        <begin position="64"/>
        <end position="124"/>
    </location>
</feature>
<keyword evidence="2" id="KW-1133">Transmembrane helix</keyword>
<dbReference type="Pfam" id="PF13250">
    <property type="entry name" value="SNIPE"/>
    <property type="match status" value="1"/>
</dbReference>
<feature type="transmembrane region" description="Helical" evidence="2">
    <location>
        <begin position="12"/>
        <end position="37"/>
    </location>
</feature>
<dbReference type="OrthoDB" id="9811665at2"/>
<dbReference type="InterPro" id="IPR025280">
    <property type="entry name" value="SNIPE"/>
</dbReference>
<feature type="domain" description="Bacteriophage T5 Orf172 DNA-binding" evidence="3">
    <location>
        <begin position="362"/>
        <end position="445"/>
    </location>
</feature>
<dbReference type="Pfam" id="PF13455">
    <property type="entry name" value="MUG113"/>
    <property type="match status" value="1"/>
</dbReference>
<name>A0A1G7NXN9_9LACT</name>
<reference evidence="4 5" key="1">
    <citation type="submission" date="2016-10" db="EMBL/GenBank/DDBJ databases">
        <authorList>
            <person name="de Groot N.N."/>
        </authorList>
    </citation>
    <scope>NUCLEOTIDE SEQUENCE [LARGE SCALE GENOMIC DNA]</scope>
    <source>
        <strain evidence="4 5">ATCC BAA-466</strain>
    </source>
</reference>